<evidence type="ECO:0000313" key="8">
    <source>
        <dbReference type="EMBL" id="OEU90847.1"/>
    </source>
</evidence>
<dbReference type="Gene3D" id="3.40.50.720">
    <property type="entry name" value="NAD(P)-binding Rossmann-like Domain"/>
    <property type="match status" value="1"/>
</dbReference>
<dbReference type="Pfam" id="PF18369">
    <property type="entry name" value="PKS_DE"/>
    <property type="match status" value="1"/>
</dbReference>
<proteinExistence type="predicted"/>
<dbReference type="STRING" id="1075402.AN216_25440"/>
<dbReference type="InterPro" id="IPR036736">
    <property type="entry name" value="ACP-like_sf"/>
</dbReference>
<evidence type="ECO:0000256" key="6">
    <source>
        <dbReference type="SAM" id="MobiDB-lite"/>
    </source>
</evidence>
<dbReference type="InterPro" id="IPR057326">
    <property type="entry name" value="KR_dom"/>
</dbReference>
<name>A0A1E7JRE5_9ACTN</name>
<keyword evidence="2" id="KW-0597">Phosphoprotein</keyword>
<feature type="region of interest" description="Disordered" evidence="6">
    <location>
        <begin position="932"/>
        <end position="952"/>
    </location>
</feature>
<dbReference type="SMART" id="SM01294">
    <property type="entry name" value="PKS_PP_betabranch"/>
    <property type="match status" value="1"/>
</dbReference>
<keyword evidence="1" id="KW-0596">Phosphopantetheine</keyword>
<dbReference type="Gene3D" id="6.10.140.1830">
    <property type="match status" value="1"/>
</dbReference>
<dbReference type="SMART" id="SM00823">
    <property type="entry name" value="PKS_PP"/>
    <property type="match status" value="1"/>
</dbReference>
<keyword evidence="9" id="KW-1185">Reference proteome</keyword>
<dbReference type="EMBL" id="LJGU01000160">
    <property type="protein sequence ID" value="OEU90847.1"/>
    <property type="molecule type" value="Genomic_DNA"/>
</dbReference>
<dbReference type="Pfam" id="PF00550">
    <property type="entry name" value="PP-binding"/>
    <property type="match status" value="1"/>
</dbReference>
<dbReference type="SMART" id="SM00827">
    <property type="entry name" value="PKS_AT"/>
    <property type="match status" value="1"/>
</dbReference>
<dbReference type="InterPro" id="IPR006162">
    <property type="entry name" value="Ppantetheine_attach_site"/>
</dbReference>
<dbReference type="InterPro" id="IPR041618">
    <property type="entry name" value="PKS_DE"/>
</dbReference>
<dbReference type="SUPFAM" id="SSF47336">
    <property type="entry name" value="ACP-like"/>
    <property type="match status" value="1"/>
</dbReference>
<dbReference type="SUPFAM" id="SSF51735">
    <property type="entry name" value="NAD(P)-binding Rossmann-fold domains"/>
    <property type="match status" value="2"/>
</dbReference>
<dbReference type="PROSITE" id="PS00012">
    <property type="entry name" value="PHOSPHOPANTETHEINE"/>
    <property type="match status" value="1"/>
</dbReference>
<evidence type="ECO:0000256" key="5">
    <source>
        <dbReference type="ARBA" id="ARBA00023268"/>
    </source>
</evidence>
<dbReference type="PANTHER" id="PTHR43775">
    <property type="entry name" value="FATTY ACID SYNTHASE"/>
    <property type="match status" value="1"/>
</dbReference>
<dbReference type="GO" id="GO:0004312">
    <property type="term" value="F:fatty acid synthase activity"/>
    <property type="evidence" value="ECO:0007669"/>
    <property type="project" value="TreeGrafter"/>
</dbReference>
<comment type="caution">
    <text evidence="8">The sequence shown here is derived from an EMBL/GenBank/DDBJ whole genome shotgun (WGS) entry which is preliminary data.</text>
</comment>
<dbReference type="GO" id="GO:0031177">
    <property type="term" value="F:phosphopantetheine binding"/>
    <property type="evidence" value="ECO:0007669"/>
    <property type="project" value="InterPro"/>
</dbReference>
<dbReference type="FunFam" id="1.10.1200.10:FF:000007">
    <property type="entry name" value="Probable polyketide synthase pks17"/>
    <property type="match status" value="1"/>
</dbReference>
<dbReference type="GO" id="GO:0017000">
    <property type="term" value="P:antibiotic biosynthetic process"/>
    <property type="evidence" value="ECO:0007669"/>
    <property type="project" value="UniProtKB-KW"/>
</dbReference>
<dbReference type="AlphaFoldDB" id="A0A1E7JRE5"/>
<keyword evidence="5" id="KW-0511">Multifunctional enzyme</keyword>
<dbReference type="InterPro" id="IPR036291">
    <property type="entry name" value="NAD(P)-bd_dom_sf"/>
</dbReference>
<dbReference type="InterPro" id="IPR013968">
    <property type="entry name" value="PKS_KR"/>
</dbReference>
<dbReference type="GO" id="GO:0006633">
    <property type="term" value="P:fatty acid biosynthetic process"/>
    <property type="evidence" value="ECO:0007669"/>
    <property type="project" value="TreeGrafter"/>
</dbReference>
<dbReference type="PANTHER" id="PTHR43775:SF51">
    <property type="entry name" value="INACTIVE PHENOLPHTHIOCEROL SYNTHESIS POLYKETIDE SYNTHASE TYPE I PKS1-RELATED"/>
    <property type="match status" value="1"/>
</dbReference>
<protein>
    <recommendedName>
        <fullName evidence="7">Carrier domain-containing protein</fullName>
    </recommendedName>
</protein>
<dbReference type="OrthoDB" id="9778690at2"/>
<dbReference type="InterPro" id="IPR001227">
    <property type="entry name" value="Ac_transferase_dom_sf"/>
</dbReference>
<evidence type="ECO:0000256" key="1">
    <source>
        <dbReference type="ARBA" id="ARBA00022450"/>
    </source>
</evidence>
<dbReference type="Gene3D" id="3.40.366.10">
    <property type="entry name" value="Malonyl-Coenzyme A Acyl Carrier Protein, domain 2"/>
    <property type="match status" value="1"/>
</dbReference>
<dbReference type="InterPro" id="IPR050091">
    <property type="entry name" value="PKS_NRPS_Biosynth_Enz"/>
</dbReference>
<dbReference type="InterPro" id="IPR009081">
    <property type="entry name" value="PP-bd_ACP"/>
</dbReference>
<dbReference type="PATRIC" id="fig|1075402.3.peg.5563"/>
<dbReference type="SMART" id="SM00822">
    <property type="entry name" value="PKS_KR"/>
    <property type="match status" value="1"/>
</dbReference>
<keyword evidence="4" id="KW-0045">Antibiotic biosynthesis</keyword>
<evidence type="ECO:0000256" key="4">
    <source>
        <dbReference type="ARBA" id="ARBA00023194"/>
    </source>
</evidence>
<gene>
    <name evidence="8" type="ORF">AN216_25440</name>
</gene>
<dbReference type="Proteomes" id="UP000176101">
    <property type="component" value="Unassembled WGS sequence"/>
</dbReference>
<dbReference type="SUPFAM" id="SSF52151">
    <property type="entry name" value="FabD/lysophospholipase-like"/>
    <property type="match status" value="1"/>
</dbReference>
<accession>A0A1E7JRE5</accession>
<dbReference type="InterPro" id="IPR020806">
    <property type="entry name" value="PKS_PP-bd"/>
</dbReference>
<evidence type="ECO:0000259" key="7">
    <source>
        <dbReference type="PROSITE" id="PS50075"/>
    </source>
</evidence>
<dbReference type="InterPro" id="IPR016035">
    <property type="entry name" value="Acyl_Trfase/lysoPLipase"/>
</dbReference>
<keyword evidence="3" id="KW-0808">Transferase</keyword>
<dbReference type="Pfam" id="PF00698">
    <property type="entry name" value="Acyl_transf_1"/>
    <property type="match status" value="1"/>
</dbReference>
<evidence type="ECO:0000256" key="2">
    <source>
        <dbReference type="ARBA" id="ARBA00022553"/>
    </source>
</evidence>
<evidence type="ECO:0000256" key="3">
    <source>
        <dbReference type="ARBA" id="ARBA00022679"/>
    </source>
</evidence>
<feature type="non-terminal residue" evidence="8">
    <location>
        <position position="1"/>
    </location>
</feature>
<dbReference type="Gene3D" id="1.10.1200.10">
    <property type="entry name" value="ACP-like"/>
    <property type="match status" value="1"/>
</dbReference>
<dbReference type="PROSITE" id="PS50075">
    <property type="entry name" value="CARRIER"/>
    <property type="match status" value="1"/>
</dbReference>
<evidence type="ECO:0000313" key="9">
    <source>
        <dbReference type="Proteomes" id="UP000176101"/>
    </source>
</evidence>
<dbReference type="Pfam" id="PF08659">
    <property type="entry name" value="KR"/>
    <property type="match status" value="1"/>
</dbReference>
<dbReference type="Gene3D" id="3.30.70.3290">
    <property type="match status" value="1"/>
</dbReference>
<dbReference type="CDD" id="cd08952">
    <property type="entry name" value="KR_1_SDR_x"/>
    <property type="match status" value="1"/>
</dbReference>
<feature type="domain" description="Carrier" evidence="7">
    <location>
        <begin position="810"/>
        <end position="885"/>
    </location>
</feature>
<reference evidence="8 9" key="1">
    <citation type="journal article" date="2016" name="Front. Microbiol.">
        <title>Comparative Genomics Analysis of Streptomyces Species Reveals Their Adaptation to the Marine Environment and Their Diversity at the Genomic Level.</title>
        <authorList>
            <person name="Tian X."/>
            <person name="Zhang Z."/>
            <person name="Yang T."/>
            <person name="Chen M."/>
            <person name="Li J."/>
            <person name="Chen F."/>
            <person name="Yang J."/>
            <person name="Li W."/>
            <person name="Zhang B."/>
            <person name="Zhang Z."/>
            <person name="Wu J."/>
            <person name="Zhang C."/>
            <person name="Long L."/>
            <person name="Xiao J."/>
        </authorList>
    </citation>
    <scope>NUCLEOTIDE SEQUENCE [LARGE SCALE GENOMIC DNA]</scope>
    <source>
        <strain evidence="8 9">SCSIO 02100</strain>
    </source>
</reference>
<dbReference type="RefSeq" id="WP_139140999.1">
    <property type="nucleotide sequence ID" value="NZ_LJGU01000160.1"/>
</dbReference>
<sequence>EASEAEVASLLVGRADEVGVAAVNGPSSVVVSGVEAAVTEIGERFRARGARTRRLSVSHAFHSPLMEPMLAEFRRVAEGVAYGRPSLSVVSNVTGELATVEELTDPEYWVRHVREAVRFADGVAALTAQGVTRFVEIGPDGTLTAMARGCVEGEASGGELSFVPLLRKDRPEVESVLAGVAGVFVRGQQVDWSAVLPEVPTVPGTDRVDLPTYPFQRERYWLSQRRPDPVTVGHSAELDAPFWEAVERDDLDSLSGELDIDQDAPWREALPALASWRQRRRAESEADAWRYRVSWEPYGGLSGTERVSGRWLVVVPESSGTTESSGTAVPEELLAALGTEPRVVPVPAGAERADLAERLRAATASDTEPIDGVVSLLACVEGAGEVGAGGVPVGVVGTLGLVQAMGDVGVGGRLWVLTCGAVSVGRVEGGPVVGLAGVWGLGRVVGLEWPELWGGVVDVPGVWDGRVVSRVVGVLGQSVGAGAGAGAGAGPGAGVEDQVAVRGSGVWVRRVVRAGVAEVGVGGSWVPGSEAGAVLVTGGTGALGARVARWAVERGARKLVLTSRRGSEAPGAAELERELTELGAETSVLACDVTDPEAVARLLDQHPVDAVFHAAGVLDDASVGELAESTLAASWSGKVAGAVHLDALTRDRELSAFVVFSSIAGVWGSGGQGAYAASNAALDALVESRRAAGLAGTSVAWGPWAEAGMAADGAAEEQLRRRGLSPLPPREALRALGRVLSAGEGAVVVADVDWSRFAAAFTSRRAAPLFAELPEAAPASASAPVARTDHDAASELARRLADASEAERDEAVLTVVRSCAARALGYAGPKAVESQRAFKDLGFDSLTAVELRDQLSGETGVTLPATLVFDHPTPKDLARHVSDQLFSDTVEDSASVIADLERIAGAISRFSPDYDARAVIEARLRRMLSELGESAQGDPQDQKAAVSQQLDTASDDEIFDFINQELGRS</sequence>
<dbReference type="InterPro" id="IPR014043">
    <property type="entry name" value="Acyl_transferase_dom"/>
</dbReference>
<organism evidence="8 9">
    <name type="scientific">Streptomyces oceani</name>
    <dbReference type="NCBI Taxonomy" id="1075402"/>
    <lineage>
        <taxon>Bacteria</taxon>
        <taxon>Bacillati</taxon>
        <taxon>Actinomycetota</taxon>
        <taxon>Actinomycetes</taxon>
        <taxon>Kitasatosporales</taxon>
        <taxon>Streptomycetaceae</taxon>
        <taxon>Streptomyces</taxon>
    </lineage>
</organism>